<feature type="transmembrane region" description="Helical" evidence="12">
    <location>
        <begin position="190"/>
        <end position="209"/>
    </location>
</feature>
<dbReference type="PRINTS" id="PR00344">
    <property type="entry name" value="BCTRLSENSOR"/>
</dbReference>
<dbReference type="Gene3D" id="6.10.340.10">
    <property type="match status" value="1"/>
</dbReference>
<dbReference type="PROSITE" id="PS50109">
    <property type="entry name" value="HIS_KIN"/>
    <property type="match status" value="1"/>
</dbReference>
<proteinExistence type="predicted"/>
<evidence type="ECO:0000256" key="7">
    <source>
        <dbReference type="ARBA" id="ARBA00022777"/>
    </source>
</evidence>
<feature type="domain" description="Histidine kinase" evidence="13">
    <location>
        <begin position="270"/>
        <end position="484"/>
    </location>
</feature>
<comment type="caution">
    <text evidence="15">The sequence shown here is derived from an EMBL/GenBank/DDBJ whole genome shotgun (WGS) entry which is preliminary data.</text>
</comment>
<dbReference type="GO" id="GO:0000155">
    <property type="term" value="F:phosphorelay sensor kinase activity"/>
    <property type="evidence" value="ECO:0007669"/>
    <property type="project" value="InterPro"/>
</dbReference>
<dbReference type="Pfam" id="PF00672">
    <property type="entry name" value="HAMP"/>
    <property type="match status" value="1"/>
</dbReference>
<feature type="compositionally biased region" description="Low complexity" evidence="11">
    <location>
        <begin position="1"/>
        <end position="14"/>
    </location>
</feature>
<evidence type="ECO:0000256" key="11">
    <source>
        <dbReference type="SAM" id="MobiDB-lite"/>
    </source>
</evidence>
<dbReference type="PROSITE" id="PS50885">
    <property type="entry name" value="HAMP"/>
    <property type="match status" value="1"/>
</dbReference>
<keyword evidence="4" id="KW-0597">Phosphoprotein</keyword>
<protein>
    <recommendedName>
        <fullName evidence="3">histidine kinase</fullName>
        <ecNumber evidence="3">2.7.13.3</ecNumber>
    </recommendedName>
</protein>
<evidence type="ECO:0000256" key="2">
    <source>
        <dbReference type="ARBA" id="ARBA00004236"/>
    </source>
</evidence>
<dbReference type="CDD" id="cd00075">
    <property type="entry name" value="HATPase"/>
    <property type="match status" value="1"/>
</dbReference>
<dbReference type="GO" id="GO:0005886">
    <property type="term" value="C:plasma membrane"/>
    <property type="evidence" value="ECO:0007669"/>
    <property type="project" value="UniProtKB-SubCell"/>
</dbReference>
<dbReference type="EC" id="2.7.13.3" evidence="3"/>
<reference evidence="15 16" key="1">
    <citation type="submission" date="2020-07" db="EMBL/GenBank/DDBJ databases">
        <title>Sequencing the genomes of 1000 actinobacteria strains.</title>
        <authorList>
            <person name="Klenk H.-P."/>
        </authorList>
    </citation>
    <scope>NUCLEOTIDE SEQUENCE [LARGE SCALE GENOMIC DNA]</scope>
    <source>
        <strain evidence="15 16">DSM 103833</strain>
    </source>
</reference>
<keyword evidence="6 12" id="KW-0812">Transmembrane</keyword>
<dbReference type="EMBL" id="JACCFP010000001">
    <property type="protein sequence ID" value="NYJ00978.1"/>
    <property type="molecule type" value="Genomic_DNA"/>
</dbReference>
<dbReference type="InterPro" id="IPR003594">
    <property type="entry name" value="HATPase_dom"/>
</dbReference>
<dbReference type="SMART" id="SM00304">
    <property type="entry name" value="HAMP"/>
    <property type="match status" value="1"/>
</dbReference>
<comment type="catalytic activity">
    <reaction evidence="1">
        <text>ATP + protein L-histidine = ADP + protein N-phospho-L-histidine.</text>
        <dbReference type="EC" id="2.7.13.3"/>
    </reaction>
</comment>
<sequence length="495" mass="54134">MTTGTTTMTGTGTTDPASRRAGWSVRTRIATAVALLVTVALAGAGVIVYVVERERIDNSVQREVEQELDEFTRLESEGIDPRTGRPFDVPSLLFTFLERNVPDNDELLVGWVEDAPEYWFPRDDLVADPAFRATAEPLVTEGGSAYLDTARGEVRITSQPVRQGKVTGALLVVAYLDEDRAELAATMRTYAIVALLSLFIITWVAWWQAGRLLRPLRTLRRTADDISATDLSQRIPETGNDDITALTRTVNTMLDRLEAAFVGQRQFLDDAGHELRTPLTVLRGHLELLDAGSPEEVAETRTLLLDEVDRMARLVGDLILLAKTGRPDFLAPRETDLGDLAASVVAKARALGDRRWVLDTPYDDAGARVVLDEQRITQALLQLADNAVKHTDAGDEIGIGAEVGDGRVRCWVRDSGDGVPPEDRERIFDRFGRAAVRSNDEGFGLGLSIVAAIAEAHGGRAYADDPPPGRPRGALFVIDLPAVRPLEEESPWPAS</sequence>
<dbReference type="InterPro" id="IPR003660">
    <property type="entry name" value="HAMP_dom"/>
</dbReference>
<dbReference type="CDD" id="cd06225">
    <property type="entry name" value="HAMP"/>
    <property type="match status" value="1"/>
</dbReference>
<dbReference type="AlphaFoldDB" id="A0A853C314"/>
<keyword evidence="16" id="KW-1185">Reference proteome</keyword>
<dbReference type="SUPFAM" id="SSF158472">
    <property type="entry name" value="HAMP domain-like"/>
    <property type="match status" value="1"/>
</dbReference>
<evidence type="ECO:0000256" key="9">
    <source>
        <dbReference type="ARBA" id="ARBA00023012"/>
    </source>
</evidence>
<dbReference type="Pfam" id="PF02518">
    <property type="entry name" value="HATPase_c"/>
    <property type="match status" value="1"/>
</dbReference>
<dbReference type="FunFam" id="1.10.287.130:FF:000001">
    <property type="entry name" value="Two-component sensor histidine kinase"/>
    <property type="match status" value="1"/>
</dbReference>
<keyword evidence="7 15" id="KW-0418">Kinase</keyword>
<dbReference type="CDD" id="cd00082">
    <property type="entry name" value="HisKA"/>
    <property type="match status" value="1"/>
</dbReference>
<evidence type="ECO:0000259" key="14">
    <source>
        <dbReference type="PROSITE" id="PS50885"/>
    </source>
</evidence>
<comment type="subcellular location">
    <subcellularLocation>
        <location evidence="2">Cell membrane</location>
    </subcellularLocation>
</comment>
<dbReference type="SMART" id="SM00388">
    <property type="entry name" value="HisKA"/>
    <property type="match status" value="1"/>
</dbReference>
<dbReference type="PANTHER" id="PTHR45436:SF5">
    <property type="entry name" value="SENSOR HISTIDINE KINASE TRCS"/>
    <property type="match status" value="1"/>
</dbReference>
<keyword evidence="8 12" id="KW-1133">Transmembrane helix</keyword>
<gene>
    <name evidence="15" type="ORF">HNR19_001676</name>
</gene>
<dbReference type="Proteomes" id="UP000530424">
    <property type="component" value="Unassembled WGS sequence"/>
</dbReference>
<keyword evidence="5" id="KW-0808">Transferase</keyword>
<dbReference type="InterPro" id="IPR036097">
    <property type="entry name" value="HisK_dim/P_sf"/>
</dbReference>
<organism evidence="15 16">
    <name type="scientific">Nocardioides thalensis</name>
    <dbReference type="NCBI Taxonomy" id="1914755"/>
    <lineage>
        <taxon>Bacteria</taxon>
        <taxon>Bacillati</taxon>
        <taxon>Actinomycetota</taxon>
        <taxon>Actinomycetes</taxon>
        <taxon>Propionibacteriales</taxon>
        <taxon>Nocardioidaceae</taxon>
        <taxon>Nocardioides</taxon>
    </lineage>
</organism>
<keyword evidence="10 12" id="KW-0472">Membrane</keyword>
<evidence type="ECO:0000256" key="5">
    <source>
        <dbReference type="ARBA" id="ARBA00022679"/>
    </source>
</evidence>
<evidence type="ECO:0000256" key="4">
    <source>
        <dbReference type="ARBA" id="ARBA00022553"/>
    </source>
</evidence>
<dbReference type="InterPro" id="IPR004358">
    <property type="entry name" value="Sig_transdc_His_kin-like_C"/>
</dbReference>
<evidence type="ECO:0000313" key="16">
    <source>
        <dbReference type="Proteomes" id="UP000530424"/>
    </source>
</evidence>
<dbReference type="SUPFAM" id="SSF55874">
    <property type="entry name" value="ATPase domain of HSP90 chaperone/DNA topoisomerase II/histidine kinase"/>
    <property type="match status" value="1"/>
</dbReference>
<dbReference type="PANTHER" id="PTHR45436">
    <property type="entry name" value="SENSOR HISTIDINE KINASE YKOH"/>
    <property type="match status" value="1"/>
</dbReference>
<dbReference type="InterPro" id="IPR005467">
    <property type="entry name" value="His_kinase_dom"/>
</dbReference>
<dbReference type="Gene3D" id="3.30.565.10">
    <property type="entry name" value="Histidine kinase-like ATPase, C-terminal domain"/>
    <property type="match status" value="1"/>
</dbReference>
<feature type="transmembrane region" description="Helical" evidence="12">
    <location>
        <begin position="29"/>
        <end position="51"/>
    </location>
</feature>
<keyword evidence="9" id="KW-0902">Two-component regulatory system</keyword>
<dbReference type="InterPro" id="IPR050428">
    <property type="entry name" value="TCS_sensor_his_kinase"/>
</dbReference>
<evidence type="ECO:0000256" key="12">
    <source>
        <dbReference type="SAM" id="Phobius"/>
    </source>
</evidence>
<dbReference type="Pfam" id="PF00512">
    <property type="entry name" value="HisKA"/>
    <property type="match status" value="1"/>
</dbReference>
<evidence type="ECO:0000313" key="15">
    <source>
        <dbReference type="EMBL" id="NYJ00978.1"/>
    </source>
</evidence>
<dbReference type="InterPro" id="IPR036890">
    <property type="entry name" value="HATPase_C_sf"/>
</dbReference>
<dbReference type="InterPro" id="IPR003661">
    <property type="entry name" value="HisK_dim/P_dom"/>
</dbReference>
<feature type="domain" description="HAMP" evidence="14">
    <location>
        <begin position="210"/>
        <end position="262"/>
    </location>
</feature>
<evidence type="ECO:0000256" key="1">
    <source>
        <dbReference type="ARBA" id="ARBA00000085"/>
    </source>
</evidence>
<dbReference type="SMART" id="SM00387">
    <property type="entry name" value="HATPase_c"/>
    <property type="match status" value="1"/>
</dbReference>
<evidence type="ECO:0000256" key="8">
    <source>
        <dbReference type="ARBA" id="ARBA00022989"/>
    </source>
</evidence>
<dbReference type="Gene3D" id="1.10.287.130">
    <property type="match status" value="1"/>
</dbReference>
<dbReference type="RefSeq" id="WP_343047109.1">
    <property type="nucleotide sequence ID" value="NZ_JACCFP010000001.1"/>
</dbReference>
<evidence type="ECO:0000256" key="3">
    <source>
        <dbReference type="ARBA" id="ARBA00012438"/>
    </source>
</evidence>
<evidence type="ECO:0000259" key="13">
    <source>
        <dbReference type="PROSITE" id="PS50109"/>
    </source>
</evidence>
<name>A0A853C314_9ACTN</name>
<evidence type="ECO:0000256" key="10">
    <source>
        <dbReference type="ARBA" id="ARBA00023136"/>
    </source>
</evidence>
<dbReference type="SUPFAM" id="SSF47384">
    <property type="entry name" value="Homodimeric domain of signal transducing histidine kinase"/>
    <property type="match status" value="1"/>
</dbReference>
<accession>A0A853C314</accession>
<evidence type="ECO:0000256" key="6">
    <source>
        <dbReference type="ARBA" id="ARBA00022692"/>
    </source>
</evidence>
<feature type="region of interest" description="Disordered" evidence="11">
    <location>
        <begin position="1"/>
        <end position="21"/>
    </location>
</feature>